<evidence type="ECO:0000313" key="1">
    <source>
        <dbReference type="EMBL" id="KYN10326.1"/>
    </source>
</evidence>
<keyword evidence="2" id="KW-1185">Reference proteome</keyword>
<proteinExistence type="predicted"/>
<dbReference type="Proteomes" id="UP000078492">
    <property type="component" value="Unassembled WGS sequence"/>
</dbReference>
<name>A0A195DBS5_9HYME</name>
<gene>
    <name evidence="1" type="ORF">ALC57_17513</name>
</gene>
<protein>
    <submittedName>
        <fullName evidence="1">Uncharacterized protein</fullName>
    </submittedName>
</protein>
<evidence type="ECO:0000313" key="2">
    <source>
        <dbReference type="Proteomes" id="UP000078492"/>
    </source>
</evidence>
<dbReference type="EMBL" id="KQ981010">
    <property type="protein sequence ID" value="KYN10326.1"/>
    <property type="molecule type" value="Genomic_DNA"/>
</dbReference>
<accession>A0A195DBS5</accession>
<organism evidence="1 2">
    <name type="scientific">Trachymyrmex cornetzi</name>
    <dbReference type="NCBI Taxonomy" id="471704"/>
    <lineage>
        <taxon>Eukaryota</taxon>
        <taxon>Metazoa</taxon>
        <taxon>Ecdysozoa</taxon>
        <taxon>Arthropoda</taxon>
        <taxon>Hexapoda</taxon>
        <taxon>Insecta</taxon>
        <taxon>Pterygota</taxon>
        <taxon>Neoptera</taxon>
        <taxon>Endopterygota</taxon>
        <taxon>Hymenoptera</taxon>
        <taxon>Apocrita</taxon>
        <taxon>Aculeata</taxon>
        <taxon>Formicoidea</taxon>
        <taxon>Formicidae</taxon>
        <taxon>Myrmicinae</taxon>
        <taxon>Trachymyrmex</taxon>
    </lineage>
</organism>
<reference evidence="1 2" key="1">
    <citation type="submission" date="2015-09" db="EMBL/GenBank/DDBJ databases">
        <title>Trachymyrmex cornetzi WGS genome.</title>
        <authorList>
            <person name="Nygaard S."/>
            <person name="Hu H."/>
            <person name="Boomsma J."/>
            <person name="Zhang G."/>
        </authorList>
    </citation>
    <scope>NUCLEOTIDE SEQUENCE [LARGE SCALE GENOMIC DNA]</scope>
    <source>
        <strain evidence="1">Tcor2-1</strain>
        <tissue evidence="1">Whole body</tissue>
    </source>
</reference>
<dbReference type="AlphaFoldDB" id="A0A195DBS5"/>
<sequence length="105" mass="12298">MALKSDRYLSNLIIDFEILCPSRRAGSLSLRLAASWVFVWRVALTTEGATVIRILVRKRVNCILHLLRIRSFLVLITDTLEPPINVFIRTKTRDRFISIKFEYFE</sequence>